<accession>A0A8H7WHJ0</accession>
<dbReference type="Gene3D" id="2.60.40.10">
    <property type="entry name" value="Immunoglobulins"/>
    <property type="match status" value="1"/>
</dbReference>
<gene>
    <name evidence="2" type="ORF">IFR04_001806</name>
</gene>
<reference evidence="2" key="1">
    <citation type="submission" date="2021-02" db="EMBL/GenBank/DDBJ databases">
        <title>Genome sequence Cadophora malorum strain M34.</title>
        <authorList>
            <person name="Stefanovic E."/>
            <person name="Vu D."/>
            <person name="Scully C."/>
            <person name="Dijksterhuis J."/>
            <person name="Roader J."/>
            <person name="Houbraken J."/>
        </authorList>
    </citation>
    <scope>NUCLEOTIDE SEQUENCE</scope>
    <source>
        <strain evidence="2">M34</strain>
    </source>
</reference>
<feature type="domain" description="Heterokaryon incompatibility" evidence="1">
    <location>
        <begin position="140"/>
        <end position="306"/>
    </location>
</feature>
<dbReference type="PANTHER" id="PTHR24148">
    <property type="entry name" value="ANKYRIN REPEAT DOMAIN-CONTAINING PROTEIN 39 HOMOLOG-RELATED"/>
    <property type="match status" value="1"/>
</dbReference>
<evidence type="ECO:0000313" key="2">
    <source>
        <dbReference type="EMBL" id="KAG4425036.1"/>
    </source>
</evidence>
<dbReference type="InterPro" id="IPR010730">
    <property type="entry name" value="HET"/>
</dbReference>
<dbReference type="EMBL" id="JAFJYH010000014">
    <property type="protein sequence ID" value="KAG4425036.1"/>
    <property type="molecule type" value="Genomic_DNA"/>
</dbReference>
<dbReference type="InterPro" id="IPR052895">
    <property type="entry name" value="HetReg/Transcr_Mod"/>
</dbReference>
<comment type="caution">
    <text evidence="2">The sequence shown here is derived from an EMBL/GenBank/DDBJ whole genome shotgun (WGS) entry which is preliminary data.</text>
</comment>
<sequence length="737" mass="83257">MPKVYFIWAGQARDVSVVGNFNREKPIKLEMLSKRGGPAVFRGDLRVDASVRKVFYRFIVDGKAMLDDSVAQENWPGRGMRNVTTPRSAKAGTQVYPYPYRKLDFDNYDYRLLVVKFSDTEDGKLDCYLEHESLINPAPYLALSYCWGRPDSTRSIQLGGYFVEITASLADALYDVRRMRCPNATRGSVRLWVDALCINQTDNEERSNQVRNMRQIYAKSSEVISWVGKGSLCGYPSEAVEYLIKKQSLINRLSDGSSSVGDAQMLLDDFSSFSFATKEDWMANQLAIMDAFFNQAYWKRVWIIQEVTVAPKATVVWGKAEIPWEIVARALSAWKVMEISSGPRQTRGFTNALHLLEFHNHDNVRPQPISLLDAISWSHQTLSTEPRDRIFALLGLCHDGARFVPVPNYKQPLEAIVIDMVLSMMRYTKSLDLICLKGIRVQSSENMKLPTWVPNLVDLWSGSLTIQEKSFFEWKSVNSFMPVLDGSDTTALKVKGKFLGKIIGLSTGISTDGIVQLPARPQKPWIHATANLIRTKPELWNAPDSDRDVRDAIYRTLTMCLLPDSISYECARDCFASLWTPWGRGAIHNIALINWIDSNAEFKLKDFTLREWSMLKSEYDATTFHNYAYPDENLLEEFIATLEKVLGSGMKLAALDGSQILGLVHPDARVGDQLYALKGCTIPVTLRPVEVGQVKEFTVVGGAYTLGMDQKYHARHREGAEVPDIEWSNVTGVLELL</sequence>
<keyword evidence="3" id="KW-1185">Reference proteome</keyword>
<dbReference type="PANTHER" id="PTHR24148:SF73">
    <property type="entry name" value="HET DOMAIN PROTEIN (AFU_ORTHOLOGUE AFUA_8G01020)"/>
    <property type="match status" value="1"/>
</dbReference>
<protein>
    <recommendedName>
        <fullName evidence="1">Heterokaryon incompatibility domain-containing protein</fullName>
    </recommendedName>
</protein>
<proteinExistence type="predicted"/>
<evidence type="ECO:0000313" key="3">
    <source>
        <dbReference type="Proteomes" id="UP000664132"/>
    </source>
</evidence>
<dbReference type="Proteomes" id="UP000664132">
    <property type="component" value="Unassembled WGS sequence"/>
</dbReference>
<dbReference type="AlphaFoldDB" id="A0A8H7WHJ0"/>
<dbReference type="InterPro" id="IPR014756">
    <property type="entry name" value="Ig_E-set"/>
</dbReference>
<dbReference type="Pfam" id="PF06985">
    <property type="entry name" value="HET"/>
    <property type="match status" value="1"/>
</dbReference>
<evidence type="ECO:0000259" key="1">
    <source>
        <dbReference type="Pfam" id="PF06985"/>
    </source>
</evidence>
<name>A0A8H7WHJ0_9HELO</name>
<dbReference type="OrthoDB" id="4850726at2759"/>
<organism evidence="2 3">
    <name type="scientific">Cadophora malorum</name>
    <dbReference type="NCBI Taxonomy" id="108018"/>
    <lineage>
        <taxon>Eukaryota</taxon>
        <taxon>Fungi</taxon>
        <taxon>Dikarya</taxon>
        <taxon>Ascomycota</taxon>
        <taxon>Pezizomycotina</taxon>
        <taxon>Leotiomycetes</taxon>
        <taxon>Helotiales</taxon>
        <taxon>Ploettnerulaceae</taxon>
        <taxon>Cadophora</taxon>
    </lineage>
</organism>
<dbReference type="SUPFAM" id="SSF81296">
    <property type="entry name" value="E set domains"/>
    <property type="match status" value="1"/>
</dbReference>
<dbReference type="InterPro" id="IPR013783">
    <property type="entry name" value="Ig-like_fold"/>
</dbReference>